<dbReference type="STRING" id="521011.Mpal_1887"/>
<evidence type="ECO:0000313" key="1">
    <source>
        <dbReference type="EMBL" id="ACL17192.1"/>
    </source>
</evidence>
<dbReference type="KEGG" id="mpl:Mpal_1887"/>
<dbReference type="eggNOG" id="arCOG04051">
    <property type="taxonomic scope" value="Archaea"/>
</dbReference>
<dbReference type="InterPro" id="IPR007355">
    <property type="entry name" value="DUF424"/>
</dbReference>
<name>B8GKP6_METPE</name>
<keyword evidence="2" id="KW-1185">Reference proteome</keyword>
<dbReference type="GeneID" id="7272704"/>
<evidence type="ECO:0008006" key="3">
    <source>
        <dbReference type="Google" id="ProtNLM"/>
    </source>
</evidence>
<accession>B8GKP6</accession>
<dbReference type="Gene3D" id="3.30.1860.10">
    <property type="entry name" value="uncharacterized conserved protein from methanopyrus kandleri domain like"/>
    <property type="match status" value="1"/>
</dbReference>
<gene>
    <name evidence="1" type="ordered locus">Mpal_1887</name>
</gene>
<protein>
    <recommendedName>
        <fullName evidence="3">DUF424 domain-containing protein</fullName>
    </recommendedName>
</protein>
<proteinExistence type="predicted"/>
<reference evidence="1 2" key="1">
    <citation type="journal article" date="2015" name="Genome Announc.">
        <title>Complete Genome Sequence of Methanosphaerula palustris E1-9CT, a Hydrogenotrophic Methanogen Isolated from a Minerotrophic Fen Peatland.</title>
        <authorList>
            <person name="Cadillo-Quiroz H."/>
            <person name="Browne P."/>
            <person name="Kyrpides N."/>
            <person name="Woyke T."/>
            <person name="Goodwin L."/>
            <person name="Detter C."/>
            <person name="Yavitt J.B."/>
            <person name="Zinder S.H."/>
        </authorList>
    </citation>
    <scope>NUCLEOTIDE SEQUENCE [LARGE SCALE GENOMIC DNA]</scope>
    <source>
        <strain evidence="2">ATCC BAA-1556 / DSM 19958 / E1-9c</strain>
    </source>
</reference>
<dbReference type="Proteomes" id="UP000002457">
    <property type="component" value="Chromosome"/>
</dbReference>
<dbReference type="HOGENOM" id="CLU_174522_1_0_2"/>
<dbReference type="RefSeq" id="WP_012618511.1">
    <property type="nucleotide sequence ID" value="NC_011832.1"/>
</dbReference>
<sequence length="97" mass="10728">MYLKIHRNPGGGDVVAVCDRELHNQVLTDEGRKVWIHESFYGNRLVDEEEVRAALDGACNINLMGERAVALAIEMGLLERSACIEIGSVPHALICRV</sequence>
<dbReference type="AlphaFoldDB" id="B8GKP6"/>
<evidence type="ECO:0000313" key="2">
    <source>
        <dbReference type="Proteomes" id="UP000002457"/>
    </source>
</evidence>
<dbReference type="EMBL" id="CP001338">
    <property type="protein sequence ID" value="ACL17192.1"/>
    <property type="molecule type" value="Genomic_DNA"/>
</dbReference>
<dbReference type="OrthoDB" id="18015at2157"/>
<dbReference type="Pfam" id="PF04242">
    <property type="entry name" value="DUF424"/>
    <property type="match status" value="1"/>
</dbReference>
<organism evidence="1 2">
    <name type="scientific">Methanosphaerula palustris (strain ATCC BAA-1556 / DSM 19958 / E1-9c)</name>
    <dbReference type="NCBI Taxonomy" id="521011"/>
    <lineage>
        <taxon>Archaea</taxon>
        <taxon>Methanobacteriati</taxon>
        <taxon>Methanobacteriota</taxon>
        <taxon>Stenosarchaea group</taxon>
        <taxon>Methanomicrobia</taxon>
        <taxon>Methanomicrobiales</taxon>
        <taxon>Methanoregulaceae</taxon>
        <taxon>Methanosphaerula</taxon>
    </lineage>
</organism>